<dbReference type="EMBL" id="CM024804">
    <property type="protein sequence ID" value="KAG8009900.1"/>
    <property type="molecule type" value="Genomic_DNA"/>
</dbReference>
<protein>
    <submittedName>
        <fullName evidence="1">Granulocyte colony-stimulating factor receptor</fullName>
    </submittedName>
</protein>
<dbReference type="Proteomes" id="UP000805704">
    <property type="component" value="Chromosome 16"/>
</dbReference>
<sequence>MISTWVSVIVMLVAFVKGARNEDDRQPCAKVQASSSVVPLGSPVTATCIIRDSCPVVTGQAVHIQWRLDNRFLPSSSTVANESGRVSEVVIPSFNHTRGSLTCCVQASSLLVVGGVEIRAGWRKVSFTTVFPTLGFPHFRDLDENTYELPPGVHQYTIPRTGFVLFSEIEIYVKAVNDLGEATSVPITLEPISAAKFDPPTILKVQAMPKRYGCLKLSWRLSEQQAWMHNSQLNLEVRLQTSDSSQSAEQPILINQVGPTRPVDQCRLLHATQYFAQIRVRYQQSPWSEWSSSQSGVTLESAPTGRLDWWMKVSGDQIHKQLTVHLFWKPSKQFRANSQNVSYVVSLQKLSGEKGQVCSTMANYCTIPLPKKAKKVYLSAVNAEGRSNPTEVRITLPKGSIEPYKPYGISVYPRFKDCIGLPQTVKAYSRQKAPSMVPKIQIKKNRHYHVELTWDELALDQRNGIIQSCKVFYWSGNDPVKVVTTEDPEERRVVLKDLSTVAEYQAFMMVSTFGGSLNGSTIHFEVEPFDAVSVVMIVTACGVGLSVLIIFIVTICFSKHSRLKGRFWPAVPDPANSSLKRWTSESTQDTHLASDSDEPNPLYLSHLSFLDIPMKLGKEDDDVWLRNPEDTSDLGESICGSPFLPGYSGSNTDSVPYATVIFSSQFSSPAPNMPHVYLRSESTQPLLESEESFSPKCYQNMATDGMPREQCFFGPCDDCIPEEAADSAILWDNFPFLQALATNEVQND</sequence>
<evidence type="ECO:0000313" key="1">
    <source>
        <dbReference type="EMBL" id="KAG8009900.1"/>
    </source>
</evidence>
<reference evidence="1" key="1">
    <citation type="submission" date="2020-04" db="EMBL/GenBank/DDBJ databases">
        <title>A chromosome-scale assembly and high-density genetic map of the yellow drum (Nibea albiflora) genome.</title>
        <authorList>
            <person name="Xu D."/>
            <person name="Zhang W."/>
            <person name="Chen R."/>
            <person name="Tan P."/>
            <person name="Wang L."/>
            <person name="Song H."/>
            <person name="Tian L."/>
            <person name="Zhu Q."/>
            <person name="Wang B."/>
        </authorList>
    </citation>
    <scope>NUCLEOTIDE SEQUENCE</scope>
    <source>
        <strain evidence="1">ZJHYS-2018</strain>
    </source>
</reference>
<keyword evidence="1" id="KW-0675">Receptor</keyword>
<evidence type="ECO:0000313" key="2">
    <source>
        <dbReference type="Proteomes" id="UP000805704"/>
    </source>
</evidence>
<accession>A0ACB7F7A4</accession>
<organism evidence="1 2">
    <name type="scientific">Nibea albiflora</name>
    <name type="common">Yellow drum</name>
    <name type="synonym">Corvina albiflora</name>
    <dbReference type="NCBI Taxonomy" id="240163"/>
    <lineage>
        <taxon>Eukaryota</taxon>
        <taxon>Metazoa</taxon>
        <taxon>Chordata</taxon>
        <taxon>Craniata</taxon>
        <taxon>Vertebrata</taxon>
        <taxon>Euteleostomi</taxon>
        <taxon>Actinopterygii</taxon>
        <taxon>Neopterygii</taxon>
        <taxon>Teleostei</taxon>
        <taxon>Neoteleostei</taxon>
        <taxon>Acanthomorphata</taxon>
        <taxon>Eupercaria</taxon>
        <taxon>Sciaenidae</taxon>
        <taxon>Nibea</taxon>
    </lineage>
</organism>
<keyword evidence="2" id="KW-1185">Reference proteome</keyword>
<comment type="caution">
    <text evidence="1">The sequence shown here is derived from an EMBL/GenBank/DDBJ whole genome shotgun (WGS) entry which is preliminary data.</text>
</comment>
<name>A0ACB7F7A4_NIBAL</name>
<proteinExistence type="predicted"/>
<gene>
    <name evidence="1" type="primary">CSF3R</name>
    <name evidence="1" type="ORF">GBF38_013972</name>
</gene>